<keyword evidence="3" id="KW-0436">Ligase</keyword>
<feature type="compositionally biased region" description="Polar residues" evidence="1">
    <location>
        <begin position="361"/>
        <end position="373"/>
    </location>
</feature>
<feature type="domain" description="VWFA" evidence="2">
    <location>
        <begin position="466"/>
        <end position="645"/>
    </location>
</feature>
<dbReference type="RefSeq" id="WP_328987363.1">
    <property type="nucleotide sequence ID" value="NZ_CP121472.1"/>
</dbReference>
<dbReference type="SMART" id="SM00327">
    <property type="entry name" value="VWA"/>
    <property type="match status" value="1"/>
</dbReference>
<dbReference type="Proteomes" id="UP001432180">
    <property type="component" value="Chromosome"/>
</dbReference>
<dbReference type="Pfam" id="PF13519">
    <property type="entry name" value="VWA_2"/>
    <property type="match status" value="1"/>
</dbReference>
<dbReference type="SUPFAM" id="SSF53300">
    <property type="entry name" value="vWA-like"/>
    <property type="match status" value="1"/>
</dbReference>
<gene>
    <name evidence="3" type="primary">bchD</name>
    <name evidence="3" type="ORF">Thiowin_01803</name>
</gene>
<feature type="region of interest" description="Disordered" evidence="1">
    <location>
        <begin position="359"/>
        <end position="391"/>
    </location>
</feature>
<dbReference type="InterPro" id="IPR002035">
    <property type="entry name" value="VWF_A"/>
</dbReference>
<dbReference type="Gene3D" id="1.10.8.80">
    <property type="entry name" value="Magnesium chelatase subunit I, C-Terminal domain"/>
    <property type="match status" value="1"/>
</dbReference>
<protein>
    <submittedName>
        <fullName evidence="3">Magnesium-chelatase 60 kDa subunit</fullName>
        <ecNumber evidence="3">6.6.1.1</ecNumber>
    </submittedName>
</protein>
<dbReference type="NCBIfam" id="NF009943">
    <property type="entry name" value="PRK13406.1"/>
    <property type="match status" value="1"/>
</dbReference>
<organism evidence="3 4">
    <name type="scientific">Thiorhodovibrio winogradskyi</name>
    <dbReference type="NCBI Taxonomy" id="77007"/>
    <lineage>
        <taxon>Bacteria</taxon>
        <taxon>Pseudomonadati</taxon>
        <taxon>Pseudomonadota</taxon>
        <taxon>Gammaproteobacteria</taxon>
        <taxon>Chromatiales</taxon>
        <taxon>Chromatiaceae</taxon>
        <taxon>Thiorhodovibrio</taxon>
    </lineage>
</organism>
<dbReference type="PANTHER" id="PTHR43473:SF2">
    <property type="entry name" value="MAGNESIUM-CHELATASE SUBUNIT CHLD, CHLOROPLASTIC"/>
    <property type="match status" value="1"/>
</dbReference>
<dbReference type="GO" id="GO:0016851">
    <property type="term" value="F:magnesium chelatase activity"/>
    <property type="evidence" value="ECO:0007669"/>
    <property type="project" value="UniProtKB-EC"/>
</dbReference>
<evidence type="ECO:0000259" key="2">
    <source>
        <dbReference type="PROSITE" id="PS50234"/>
    </source>
</evidence>
<dbReference type="PROSITE" id="PS50234">
    <property type="entry name" value="VWFA"/>
    <property type="match status" value="1"/>
</dbReference>
<feature type="region of interest" description="Disordered" evidence="1">
    <location>
        <begin position="290"/>
        <end position="326"/>
    </location>
</feature>
<dbReference type="SUPFAM" id="SSF52540">
    <property type="entry name" value="P-loop containing nucleoside triphosphate hydrolases"/>
    <property type="match status" value="1"/>
</dbReference>
<dbReference type="Pfam" id="PF17863">
    <property type="entry name" value="AAA_lid_2"/>
    <property type="match status" value="1"/>
</dbReference>
<dbReference type="InterPro" id="IPR027417">
    <property type="entry name" value="P-loop_NTPase"/>
</dbReference>
<dbReference type="Gene3D" id="3.40.50.410">
    <property type="entry name" value="von Willebrand factor, type A domain"/>
    <property type="match status" value="1"/>
</dbReference>
<evidence type="ECO:0000313" key="3">
    <source>
        <dbReference type="EMBL" id="WPL16829.1"/>
    </source>
</evidence>
<dbReference type="Gene3D" id="3.40.50.300">
    <property type="entry name" value="P-loop containing nucleotide triphosphate hydrolases"/>
    <property type="match status" value="1"/>
</dbReference>
<reference evidence="3 4" key="1">
    <citation type="journal article" date="2023" name="Microorganisms">
        <title>Thiorhodovibrio frisius and Trv. litoralis spp. nov., Two Novel Members from a Clade of Fastidious Purple Sulfur Bacteria That Exhibit Unique Red-Shifted Light-Harvesting Capabilities.</title>
        <authorList>
            <person name="Methner A."/>
            <person name="Kuzyk S.B."/>
            <person name="Petersen J."/>
            <person name="Bauer S."/>
            <person name="Brinkmann H."/>
            <person name="Sichau K."/>
            <person name="Wanner G."/>
            <person name="Wolf J."/>
            <person name="Neumann-Schaal M."/>
            <person name="Henke P."/>
            <person name="Tank M."/>
            <person name="Sproer C."/>
            <person name="Bunk B."/>
            <person name="Overmann J."/>
        </authorList>
    </citation>
    <scope>NUCLEOTIDE SEQUENCE [LARGE SCALE GENOMIC DNA]</scope>
    <source>
        <strain evidence="3 4">DSM 6702</strain>
    </source>
</reference>
<dbReference type="EC" id="6.6.1.1" evidence="3"/>
<dbReference type="InterPro" id="IPR036465">
    <property type="entry name" value="vWFA_dom_sf"/>
</dbReference>
<evidence type="ECO:0000256" key="1">
    <source>
        <dbReference type="SAM" id="MobiDB-lite"/>
    </source>
</evidence>
<feature type="compositionally biased region" description="Low complexity" evidence="1">
    <location>
        <begin position="20"/>
        <end position="30"/>
    </location>
</feature>
<name>A0ABZ0S958_9GAMM</name>
<dbReference type="EMBL" id="CP121472">
    <property type="protein sequence ID" value="WPL16829.1"/>
    <property type="molecule type" value="Genomic_DNA"/>
</dbReference>
<keyword evidence="4" id="KW-1185">Reference proteome</keyword>
<feature type="compositionally biased region" description="Acidic residues" evidence="1">
    <location>
        <begin position="298"/>
        <end position="318"/>
    </location>
</feature>
<feature type="region of interest" description="Disordered" evidence="1">
    <location>
        <begin position="1"/>
        <end position="41"/>
    </location>
</feature>
<proteinExistence type="predicted"/>
<dbReference type="PANTHER" id="PTHR43473">
    <property type="entry name" value="MAGNESIUM-CHELATASE SUBUNIT CHLD, CHLOROPLASTIC"/>
    <property type="match status" value="1"/>
</dbReference>
<dbReference type="InterPro" id="IPR041628">
    <property type="entry name" value="ChlI/MoxR_AAA_lid"/>
</dbReference>
<evidence type="ECO:0000313" key="4">
    <source>
        <dbReference type="Proteomes" id="UP001432180"/>
    </source>
</evidence>
<accession>A0ABZ0S958</accession>
<sequence length="646" mass="68852">MMPTARSESGAPAAHHPHQSAEQSAAQPASQPAPPQRPDPWQDACMAAALFAVDPAGVVGLSVRALPGPVRDLWLEMLRDYLPPETPLRRIPLHIADGRLLGGLDLSATLRAGRPIAERGLLAEVDGGVVLLAMAERVAGSTAAHLSAVLDAGEILLERDGLTARTPTRFGVVALDEGADDEERLPNTLIDRFSLLIDLNPLAWRDVQQLPPDMELADILAARERLAAVTVDDDALDALCGTALALGVDSLRPTLAAVRVARVAAALAGREQPAPEDVSLAARLVLAPRATRLPMPEQPEDEMPEEPPPPEENQDDSEQDKSPEQEIDKPLEDQVLESAEAAIPANLLAQLQLGALRARSRTSGKSGATQSGSLRGRPAGTRRGEPSATARLNVIETLRAAAPWQRIRRAEREQEREQKYRAVDAPVAKQSRRKGRASPPVAARPRVEVRLDDFRVTRYKHRSETTTIFVVDASGSAALHRLAEAKGAIELLLADCYVRRDRVAMIAFRGATAEVLLPPTRSLVRAKRSLAGLPGGGGTPLAMAIESAVDLADGIQRRGGTPVVVFLTDGRANVARDGTGGRAQAGEDAMSAARLFRAAELTAVVIDVSPRPRTEAEQLAREMAAVYLPLPHADASALSNAVKAVV</sequence>